<dbReference type="EMBL" id="JACHJS010000001">
    <property type="protein sequence ID" value="MBB4963538.1"/>
    <property type="molecule type" value="Genomic_DNA"/>
</dbReference>
<dbReference type="RefSeq" id="WP_184666300.1">
    <property type="nucleotide sequence ID" value="NZ_JACHJS010000001.1"/>
</dbReference>
<gene>
    <name evidence="1" type="ORF">F4559_000897</name>
</gene>
<proteinExistence type="predicted"/>
<protein>
    <submittedName>
        <fullName evidence="1">Uncharacterized protein</fullName>
    </submittedName>
</protein>
<name>A0A7W7SYY7_9PSEU</name>
<dbReference type="Proteomes" id="UP000542674">
    <property type="component" value="Unassembled WGS sequence"/>
</dbReference>
<comment type="caution">
    <text evidence="1">The sequence shown here is derived from an EMBL/GenBank/DDBJ whole genome shotgun (WGS) entry which is preliminary data.</text>
</comment>
<keyword evidence="2" id="KW-1185">Reference proteome</keyword>
<dbReference type="AlphaFoldDB" id="A0A7W7SYY7"/>
<sequence length="355" mass="38776">MSRVESRTLREIGRCLATGRPHHALDHAFTLLSAEPHTPGRRFLLLTELAARAGRPVGAAYYGDLARRAFPDAPTPIEIPAFSYPVKEVQVSAMPPERAHYAVGRAEQALRWLDHRVTASPFTHDWARTTLLRETRASAHLDGVHLALIEVFQHVLPTSPGSLWREPAFSPYLAATLSLLDTPTPTPAAEPLLDVLTGYVRSPPADGHALRLALPVALVRARLLTRPWLPLSTHHPGTPDLSRSPREDVLAEVGRIADAVTTDQQTRSSVINKATRLIITPRRPTSLQTATITTDHFGCFAVRAFDLLGCDGIGGDVVTAVGRRSVLGAVWGWDHVVGVRVFNHMMAPRRCSPAS</sequence>
<evidence type="ECO:0000313" key="2">
    <source>
        <dbReference type="Proteomes" id="UP000542674"/>
    </source>
</evidence>
<accession>A0A7W7SYY7</accession>
<organism evidence="1 2">
    <name type="scientific">Saccharothrix violaceirubra</name>
    <dbReference type="NCBI Taxonomy" id="413306"/>
    <lineage>
        <taxon>Bacteria</taxon>
        <taxon>Bacillati</taxon>
        <taxon>Actinomycetota</taxon>
        <taxon>Actinomycetes</taxon>
        <taxon>Pseudonocardiales</taxon>
        <taxon>Pseudonocardiaceae</taxon>
        <taxon>Saccharothrix</taxon>
    </lineage>
</organism>
<reference evidence="1 2" key="1">
    <citation type="submission" date="2020-08" db="EMBL/GenBank/DDBJ databases">
        <title>Sequencing the genomes of 1000 actinobacteria strains.</title>
        <authorList>
            <person name="Klenk H.-P."/>
        </authorList>
    </citation>
    <scope>NUCLEOTIDE SEQUENCE [LARGE SCALE GENOMIC DNA]</scope>
    <source>
        <strain evidence="1 2">DSM 45084</strain>
    </source>
</reference>
<evidence type="ECO:0000313" key="1">
    <source>
        <dbReference type="EMBL" id="MBB4963538.1"/>
    </source>
</evidence>